<feature type="domain" description="Histidine kinase" evidence="7">
    <location>
        <begin position="144"/>
        <end position="344"/>
    </location>
</feature>
<dbReference type="AlphaFoldDB" id="A0ABD5PYZ2"/>
<keyword evidence="4" id="KW-0808">Transferase</keyword>
<dbReference type="EMBL" id="JBHSHT010000001">
    <property type="protein sequence ID" value="MFC4823583.1"/>
    <property type="molecule type" value="Genomic_DNA"/>
</dbReference>
<name>A0ABD5PYZ2_9EURY</name>
<dbReference type="PROSITE" id="PS50109">
    <property type="entry name" value="HIS_KIN"/>
    <property type="match status" value="1"/>
</dbReference>
<dbReference type="SMART" id="SM00387">
    <property type="entry name" value="HATPase_c"/>
    <property type="match status" value="1"/>
</dbReference>
<reference evidence="8 9" key="1">
    <citation type="journal article" date="2019" name="Int. J. Syst. Evol. Microbiol.">
        <title>The Global Catalogue of Microorganisms (GCM) 10K type strain sequencing project: providing services to taxonomists for standard genome sequencing and annotation.</title>
        <authorList>
            <consortium name="The Broad Institute Genomics Platform"/>
            <consortium name="The Broad Institute Genome Sequencing Center for Infectious Disease"/>
            <person name="Wu L."/>
            <person name="Ma J."/>
        </authorList>
    </citation>
    <scope>NUCLEOTIDE SEQUENCE [LARGE SCALE GENOMIC DNA]</scope>
    <source>
        <strain evidence="8 9">XZYJ18</strain>
    </source>
</reference>
<dbReference type="GO" id="GO:0000160">
    <property type="term" value="P:phosphorelay signal transduction system"/>
    <property type="evidence" value="ECO:0007669"/>
    <property type="project" value="UniProtKB-KW"/>
</dbReference>
<sequence length="344" mass="38116">MTVNDSMLLSGLDVLPSQVAILDGTGDIVFTNRAWREFPTETGAVADDHVGTNYLEVCEAGGDDEASRIADRLRALLDGDRERVSVEYFCPTPRGDRWFTMRGIEFEESGERYALVMHVDITNRKQSEIGLRNQNAQLETVAGLLSHDLRNPLNVALGRAELVESEHAEPLVRSLQRMESIISEALEFVQSDETATTRTVELRKRANRAWEQVETDDAELSVAGSTEFEADPQLLNHVLENCFRNAVEHGSASPRSHANEDAVDHDERTVVVGTLDLEDGFFVADDGRGVPVEDRDRVFEDGYTTAATGTGLGLAIVQRIADAHGWRVRITESESGGARFEIRF</sequence>
<comment type="catalytic activity">
    <reaction evidence="1">
        <text>ATP + protein L-histidine = ADP + protein N-phospho-L-histidine.</text>
        <dbReference type="EC" id="2.7.13.3"/>
    </reaction>
</comment>
<comment type="caution">
    <text evidence="8">The sequence shown here is derived from an EMBL/GenBank/DDBJ whole genome shotgun (WGS) entry which is preliminary data.</text>
</comment>
<dbReference type="Pfam" id="PF00512">
    <property type="entry name" value="HisKA"/>
    <property type="match status" value="1"/>
</dbReference>
<dbReference type="InterPro" id="IPR036097">
    <property type="entry name" value="HisK_dim/P_sf"/>
</dbReference>
<accession>A0ABD5PYZ2</accession>
<dbReference type="Pfam" id="PF02518">
    <property type="entry name" value="HATPase_c"/>
    <property type="match status" value="1"/>
</dbReference>
<dbReference type="PANTHER" id="PTHR43711">
    <property type="entry name" value="TWO-COMPONENT HISTIDINE KINASE"/>
    <property type="match status" value="1"/>
</dbReference>
<dbReference type="Gene3D" id="1.10.287.130">
    <property type="match status" value="1"/>
</dbReference>
<keyword evidence="5 8" id="KW-0418">Kinase</keyword>
<evidence type="ECO:0000256" key="4">
    <source>
        <dbReference type="ARBA" id="ARBA00022679"/>
    </source>
</evidence>
<dbReference type="PANTHER" id="PTHR43711:SF1">
    <property type="entry name" value="HISTIDINE KINASE 1"/>
    <property type="match status" value="1"/>
</dbReference>
<dbReference type="InterPro" id="IPR003661">
    <property type="entry name" value="HisK_dim/P_dom"/>
</dbReference>
<evidence type="ECO:0000313" key="8">
    <source>
        <dbReference type="EMBL" id="MFC4823583.1"/>
    </source>
</evidence>
<proteinExistence type="predicted"/>
<dbReference type="GeneID" id="73045361"/>
<keyword evidence="6" id="KW-0902">Two-component regulatory system</keyword>
<dbReference type="SUPFAM" id="SSF47384">
    <property type="entry name" value="Homodimeric domain of signal transducing histidine kinase"/>
    <property type="match status" value="1"/>
</dbReference>
<keyword evidence="9" id="KW-1185">Reference proteome</keyword>
<dbReference type="SUPFAM" id="SSF55785">
    <property type="entry name" value="PYP-like sensor domain (PAS domain)"/>
    <property type="match status" value="1"/>
</dbReference>
<dbReference type="InterPro" id="IPR004358">
    <property type="entry name" value="Sig_transdc_His_kin-like_C"/>
</dbReference>
<evidence type="ECO:0000256" key="1">
    <source>
        <dbReference type="ARBA" id="ARBA00000085"/>
    </source>
</evidence>
<dbReference type="Pfam" id="PF08448">
    <property type="entry name" value="PAS_4"/>
    <property type="match status" value="1"/>
</dbReference>
<evidence type="ECO:0000256" key="3">
    <source>
        <dbReference type="ARBA" id="ARBA00022553"/>
    </source>
</evidence>
<dbReference type="PRINTS" id="PR00344">
    <property type="entry name" value="BCTRLSENSOR"/>
</dbReference>
<dbReference type="SMART" id="SM00388">
    <property type="entry name" value="HisKA"/>
    <property type="match status" value="1"/>
</dbReference>
<dbReference type="InterPro" id="IPR050736">
    <property type="entry name" value="Sensor_HK_Regulatory"/>
</dbReference>
<dbReference type="InterPro" id="IPR013656">
    <property type="entry name" value="PAS_4"/>
</dbReference>
<keyword evidence="3" id="KW-0597">Phosphoprotein</keyword>
<evidence type="ECO:0000256" key="6">
    <source>
        <dbReference type="ARBA" id="ARBA00023012"/>
    </source>
</evidence>
<dbReference type="Proteomes" id="UP001595945">
    <property type="component" value="Unassembled WGS sequence"/>
</dbReference>
<organism evidence="8 9">
    <name type="scientific">Halorussus aquaticus</name>
    <dbReference type="NCBI Taxonomy" id="2953748"/>
    <lineage>
        <taxon>Archaea</taxon>
        <taxon>Methanobacteriati</taxon>
        <taxon>Methanobacteriota</taxon>
        <taxon>Stenosarchaea group</taxon>
        <taxon>Halobacteria</taxon>
        <taxon>Halobacteriales</taxon>
        <taxon>Haladaptataceae</taxon>
        <taxon>Halorussus</taxon>
    </lineage>
</organism>
<dbReference type="RefSeq" id="WP_254266951.1">
    <property type="nucleotide sequence ID" value="NZ_CP100400.1"/>
</dbReference>
<dbReference type="Gene3D" id="3.30.565.10">
    <property type="entry name" value="Histidine kinase-like ATPase, C-terminal domain"/>
    <property type="match status" value="1"/>
</dbReference>
<dbReference type="InterPro" id="IPR035965">
    <property type="entry name" value="PAS-like_dom_sf"/>
</dbReference>
<protein>
    <recommendedName>
        <fullName evidence="2">histidine kinase</fullName>
        <ecNumber evidence="2">2.7.13.3</ecNumber>
    </recommendedName>
</protein>
<gene>
    <name evidence="8" type="ORF">ACFO9K_04855</name>
</gene>
<dbReference type="CDD" id="cd00082">
    <property type="entry name" value="HisKA"/>
    <property type="match status" value="1"/>
</dbReference>
<evidence type="ECO:0000256" key="2">
    <source>
        <dbReference type="ARBA" id="ARBA00012438"/>
    </source>
</evidence>
<dbReference type="EC" id="2.7.13.3" evidence="2"/>
<evidence type="ECO:0000256" key="5">
    <source>
        <dbReference type="ARBA" id="ARBA00022777"/>
    </source>
</evidence>
<dbReference type="InterPro" id="IPR036890">
    <property type="entry name" value="HATPase_C_sf"/>
</dbReference>
<dbReference type="GO" id="GO:0004673">
    <property type="term" value="F:protein histidine kinase activity"/>
    <property type="evidence" value="ECO:0007669"/>
    <property type="project" value="UniProtKB-EC"/>
</dbReference>
<dbReference type="Gene3D" id="3.30.450.20">
    <property type="entry name" value="PAS domain"/>
    <property type="match status" value="1"/>
</dbReference>
<dbReference type="InterPro" id="IPR003594">
    <property type="entry name" value="HATPase_dom"/>
</dbReference>
<dbReference type="InterPro" id="IPR005467">
    <property type="entry name" value="His_kinase_dom"/>
</dbReference>
<dbReference type="SUPFAM" id="SSF55874">
    <property type="entry name" value="ATPase domain of HSP90 chaperone/DNA topoisomerase II/histidine kinase"/>
    <property type="match status" value="1"/>
</dbReference>
<evidence type="ECO:0000259" key="7">
    <source>
        <dbReference type="PROSITE" id="PS50109"/>
    </source>
</evidence>
<evidence type="ECO:0000313" key="9">
    <source>
        <dbReference type="Proteomes" id="UP001595945"/>
    </source>
</evidence>